<accession>A0ABR3BIC0</accession>
<dbReference type="Proteomes" id="UP001448207">
    <property type="component" value="Unassembled WGS sequence"/>
</dbReference>
<keyword evidence="3" id="KW-1185">Reference proteome</keyword>
<feature type="compositionally biased region" description="Polar residues" evidence="1">
    <location>
        <begin position="201"/>
        <end position="216"/>
    </location>
</feature>
<evidence type="ECO:0000313" key="2">
    <source>
        <dbReference type="EMBL" id="KAL0098132.1"/>
    </source>
</evidence>
<proteinExistence type="predicted"/>
<feature type="compositionally biased region" description="Polar residues" evidence="1">
    <location>
        <begin position="185"/>
        <end position="194"/>
    </location>
</feature>
<feature type="compositionally biased region" description="Polar residues" evidence="1">
    <location>
        <begin position="1"/>
        <end position="11"/>
    </location>
</feature>
<evidence type="ECO:0000256" key="1">
    <source>
        <dbReference type="SAM" id="MobiDB-lite"/>
    </source>
</evidence>
<feature type="region of interest" description="Disordered" evidence="1">
    <location>
        <begin position="73"/>
        <end position="235"/>
    </location>
</feature>
<feature type="region of interest" description="Disordered" evidence="1">
    <location>
        <begin position="1"/>
        <end position="27"/>
    </location>
</feature>
<feature type="compositionally biased region" description="Polar residues" evidence="1">
    <location>
        <begin position="122"/>
        <end position="134"/>
    </location>
</feature>
<sequence length="235" mass="25890">MVATTQPTGMSYSPMPQRPGHPISTMNQSYDMYNGAYPMYNISSMPPTTTMSHPSMGYTPRPMVYAQPMIINHSNASYPSPPLPQPQQQQQQQPQQAQPQQQQHQQHTQTHPQVHPPMYVIQPNQQKQDGSAGQSMLPMAPNSAVYPTEVDSPATTPGGGEKRPKLRVQIPESAEDAAGRKPTEHNTNPPTSSARGLPSAVPSQFAQNLPSPSTFFNWPPISRDYRPSPLVKVET</sequence>
<comment type="caution">
    <text evidence="2">The sequence shown here is derived from an EMBL/GenBank/DDBJ whole genome shotgun (WGS) entry which is preliminary data.</text>
</comment>
<protein>
    <submittedName>
        <fullName evidence="2">Uncharacterized protein</fullName>
    </submittedName>
</protein>
<organism evidence="2 3">
    <name type="scientific">Phycomyces blakesleeanus</name>
    <dbReference type="NCBI Taxonomy" id="4837"/>
    <lineage>
        <taxon>Eukaryota</taxon>
        <taxon>Fungi</taxon>
        <taxon>Fungi incertae sedis</taxon>
        <taxon>Mucoromycota</taxon>
        <taxon>Mucoromycotina</taxon>
        <taxon>Mucoromycetes</taxon>
        <taxon>Mucorales</taxon>
        <taxon>Phycomycetaceae</taxon>
        <taxon>Phycomyces</taxon>
    </lineage>
</organism>
<gene>
    <name evidence="2" type="ORF">J3Q64DRAFT_1716813</name>
</gene>
<name>A0ABR3BIC0_PHYBL</name>
<dbReference type="EMBL" id="JBCLYO010000001">
    <property type="protein sequence ID" value="KAL0098132.1"/>
    <property type="molecule type" value="Genomic_DNA"/>
</dbReference>
<feature type="compositionally biased region" description="Low complexity" evidence="1">
    <location>
        <begin position="86"/>
        <end position="117"/>
    </location>
</feature>
<reference evidence="2 3" key="1">
    <citation type="submission" date="2024-04" db="EMBL/GenBank/DDBJ databases">
        <title>Symmetric and asymmetric DNA N6-adenine methylation regulates different biological responses in Mucorales.</title>
        <authorList>
            <consortium name="Lawrence Berkeley National Laboratory"/>
            <person name="Lax C."/>
            <person name="Mondo S.J."/>
            <person name="Osorio-Concepcion M."/>
            <person name="Muszewska A."/>
            <person name="Corrochano-Luque M."/>
            <person name="Gutierrez G."/>
            <person name="Riley R."/>
            <person name="Lipzen A."/>
            <person name="Guo J."/>
            <person name="Hundley H."/>
            <person name="Amirebrahimi M."/>
            <person name="Ng V."/>
            <person name="Lorenzo-Gutierrez D."/>
            <person name="Binder U."/>
            <person name="Yang J."/>
            <person name="Song Y."/>
            <person name="Canovas D."/>
            <person name="Navarro E."/>
            <person name="Freitag M."/>
            <person name="Gabaldon T."/>
            <person name="Grigoriev I.V."/>
            <person name="Corrochano L.M."/>
            <person name="Nicolas F.E."/>
            <person name="Garre V."/>
        </authorList>
    </citation>
    <scope>NUCLEOTIDE SEQUENCE [LARGE SCALE GENOMIC DNA]</scope>
    <source>
        <strain evidence="2 3">L51</strain>
    </source>
</reference>
<evidence type="ECO:0000313" key="3">
    <source>
        <dbReference type="Proteomes" id="UP001448207"/>
    </source>
</evidence>